<dbReference type="EMBL" id="JAOPJF010000027">
    <property type="protein sequence ID" value="KAK1144983.1"/>
    <property type="molecule type" value="Genomic_DNA"/>
</dbReference>
<comment type="caution">
    <text evidence="1">The sequence shown here is derived from an EMBL/GenBank/DDBJ whole genome shotgun (WGS) entry which is preliminary data.</text>
</comment>
<proteinExistence type="predicted"/>
<evidence type="ECO:0000313" key="1">
    <source>
        <dbReference type="EMBL" id="KAK1144983.1"/>
    </source>
</evidence>
<protein>
    <submittedName>
        <fullName evidence="1">Uncharacterized protein</fullName>
    </submittedName>
</protein>
<evidence type="ECO:0000313" key="2">
    <source>
        <dbReference type="Proteomes" id="UP001177260"/>
    </source>
</evidence>
<reference evidence="1 2" key="1">
    <citation type="journal article" date="2023" name="ACS Omega">
        <title>Identification of the Neoaspergillic Acid Biosynthesis Gene Cluster by Establishing an In Vitro CRISPR-Ribonucleoprotein Genetic System in Aspergillus melleus.</title>
        <authorList>
            <person name="Yuan B."/>
            <person name="Grau M.F."/>
            <person name="Murata R.M."/>
            <person name="Torok T."/>
            <person name="Venkateswaran K."/>
            <person name="Stajich J.E."/>
            <person name="Wang C.C.C."/>
        </authorList>
    </citation>
    <scope>NUCLEOTIDE SEQUENCE [LARGE SCALE GENOMIC DNA]</scope>
    <source>
        <strain evidence="1 2">IMV 1140</strain>
    </source>
</reference>
<sequence length="414" mass="45181">MPPGEEEEQFLMGSTSPTETQSKEQISTGKQSNASVVYGTFFGAFLASADESIMVSTFSSVASEFDRLSEGSWLLVAYNFGYCMSLPVYGHLSNVYSRKNILLCSYVLFTLSCLACGASSSLYWLVLARVFAGLSGAGMVLLISIVISDVMPREDVALFRSYENLVCIVGRSLGASIGGFLLDTIGWRWSFYGQVPLALACILFAASNLPSLMSRAEPKVEAPSASGIWHIDFAGLFSLASTVLSILFLLQAAGAQTIENPEWVYATLVIFAVSIVAFIAIELFWAQEPLVPMDLMSKTFGAYCLGQVVLVMGRSAVLSSLAPYFIRIENASDLVGLALVQGLFSQSLEQNLLDSPRKELIIGKVLDDSRFSKKLPQPMQEVVRSSYLYAFQFAPSCVMLALVIVLMLKEERLR</sequence>
<organism evidence="1 2">
    <name type="scientific">Aspergillus melleus</name>
    <dbReference type="NCBI Taxonomy" id="138277"/>
    <lineage>
        <taxon>Eukaryota</taxon>
        <taxon>Fungi</taxon>
        <taxon>Dikarya</taxon>
        <taxon>Ascomycota</taxon>
        <taxon>Pezizomycotina</taxon>
        <taxon>Eurotiomycetes</taxon>
        <taxon>Eurotiomycetidae</taxon>
        <taxon>Eurotiales</taxon>
        <taxon>Aspergillaceae</taxon>
        <taxon>Aspergillus</taxon>
        <taxon>Aspergillus subgen. Circumdati</taxon>
    </lineage>
</organism>
<keyword evidence="2" id="KW-1185">Reference proteome</keyword>
<dbReference type="Proteomes" id="UP001177260">
    <property type="component" value="Unassembled WGS sequence"/>
</dbReference>
<accession>A0ACC3B443</accession>
<gene>
    <name evidence="1" type="ORF">N8T08_004698</name>
</gene>
<name>A0ACC3B443_9EURO</name>